<proteinExistence type="predicted"/>
<keyword evidence="1" id="KW-1133">Transmembrane helix</keyword>
<dbReference type="AlphaFoldDB" id="A0AA91IB05"/>
<reference evidence="2 3" key="1">
    <citation type="submission" date="2016-03" db="EMBL/GenBank/DDBJ databases">
        <title>Genome sequence of Variovorax paradoxus KB5.</title>
        <authorList>
            <person name="Jeong H."/>
            <person name="Hong C.E."/>
            <person name="Jo S.H."/>
            <person name="Park J.M."/>
        </authorList>
    </citation>
    <scope>NUCLEOTIDE SEQUENCE [LARGE SCALE GENOMIC DNA]</scope>
    <source>
        <strain evidence="2 3">KB5</strain>
    </source>
</reference>
<evidence type="ECO:0000256" key="1">
    <source>
        <dbReference type="SAM" id="Phobius"/>
    </source>
</evidence>
<dbReference type="Pfam" id="PF18926">
    <property type="entry name" value="DUF5676"/>
    <property type="match status" value="1"/>
</dbReference>
<name>A0AA91IB05_VARPD</name>
<dbReference type="InterPro" id="IPR044020">
    <property type="entry name" value="DUF5676"/>
</dbReference>
<accession>A0AA91IB05</accession>
<feature type="transmembrane region" description="Helical" evidence="1">
    <location>
        <begin position="58"/>
        <end position="84"/>
    </location>
</feature>
<dbReference type="RefSeq" id="WP_081268203.1">
    <property type="nucleotide sequence ID" value="NZ_LVHG01000044.1"/>
</dbReference>
<sequence>MAPAAHPFSTGIALAVTVGVFYALCTLAWVLAPGPFLGFMNNLFHGMDFSGMVQPRPFAWSGFLVALLLMSGWALIAGTFFAWLRNRLTV</sequence>
<protein>
    <submittedName>
        <fullName evidence="2">Uncharacterized protein</fullName>
    </submittedName>
</protein>
<keyword evidence="1" id="KW-0812">Transmembrane</keyword>
<evidence type="ECO:0000313" key="2">
    <source>
        <dbReference type="EMBL" id="OAK63671.1"/>
    </source>
</evidence>
<dbReference type="Proteomes" id="UP000077852">
    <property type="component" value="Unassembled WGS sequence"/>
</dbReference>
<comment type="caution">
    <text evidence="2">The sequence shown here is derived from an EMBL/GenBank/DDBJ whole genome shotgun (WGS) entry which is preliminary data.</text>
</comment>
<dbReference type="EMBL" id="LVHG01000044">
    <property type="protein sequence ID" value="OAK63671.1"/>
    <property type="molecule type" value="Genomic_DNA"/>
</dbReference>
<feature type="transmembrane region" description="Helical" evidence="1">
    <location>
        <begin position="12"/>
        <end position="38"/>
    </location>
</feature>
<organism evidence="2 3">
    <name type="scientific">Variovorax paradoxus</name>
    <dbReference type="NCBI Taxonomy" id="34073"/>
    <lineage>
        <taxon>Bacteria</taxon>
        <taxon>Pseudomonadati</taxon>
        <taxon>Pseudomonadota</taxon>
        <taxon>Betaproteobacteria</taxon>
        <taxon>Burkholderiales</taxon>
        <taxon>Comamonadaceae</taxon>
        <taxon>Variovorax</taxon>
    </lineage>
</organism>
<keyword evidence="1" id="KW-0472">Membrane</keyword>
<gene>
    <name evidence="2" type="ORF">A3K87_16060</name>
</gene>
<evidence type="ECO:0000313" key="3">
    <source>
        <dbReference type="Proteomes" id="UP000077852"/>
    </source>
</evidence>